<dbReference type="PANTHER" id="PTHR43861">
    <property type="entry name" value="TRANS-ACONITATE 2-METHYLTRANSFERASE-RELATED"/>
    <property type="match status" value="1"/>
</dbReference>
<reference evidence="4" key="2">
    <citation type="submission" date="2023-04" db="EMBL/GenBank/DDBJ databases">
        <title>'Rhodoalgimonas zhirmunskyi' gen. nov., isolated from a red alga.</title>
        <authorList>
            <person name="Nedashkovskaya O.I."/>
            <person name="Otstavnykh N.Y."/>
            <person name="Bystritskaya E.P."/>
            <person name="Balabanova L.A."/>
            <person name="Isaeva M.P."/>
        </authorList>
    </citation>
    <scope>NUCLEOTIDE SEQUENCE</scope>
    <source>
        <strain evidence="4">10Alg 79</strain>
    </source>
</reference>
<keyword evidence="5" id="KW-1185">Reference proteome</keyword>
<evidence type="ECO:0000313" key="4">
    <source>
        <dbReference type="EMBL" id="MDQ2094740.1"/>
    </source>
</evidence>
<name>A0AAJ1UAC6_9RHOB</name>
<dbReference type="AlphaFoldDB" id="A0AAJ1UAC6"/>
<evidence type="ECO:0000259" key="3">
    <source>
        <dbReference type="Pfam" id="PF13649"/>
    </source>
</evidence>
<dbReference type="EMBL" id="JANFFA010000003">
    <property type="protein sequence ID" value="MDQ2094740.1"/>
    <property type="molecule type" value="Genomic_DNA"/>
</dbReference>
<dbReference type="GO" id="GO:0008168">
    <property type="term" value="F:methyltransferase activity"/>
    <property type="evidence" value="ECO:0007669"/>
    <property type="project" value="UniProtKB-KW"/>
</dbReference>
<dbReference type="Proteomes" id="UP001227162">
    <property type="component" value="Unassembled WGS sequence"/>
</dbReference>
<evidence type="ECO:0000256" key="2">
    <source>
        <dbReference type="ARBA" id="ARBA00022679"/>
    </source>
</evidence>
<dbReference type="SUPFAM" id="SSF53335">
    <property type="entry name" value="S-adenosyl-L-methionine-dependent methyltransferases"/>
    <property type="match status" value="1"/>
</dbReference>
<evidence type="ECO:0000256" key="1">
    <source>
        <dbReference type="ARBA" id="ARBA00022603"/>
    </source>
</evidence>
<evidence type="ECO:0000313" key="5">
    <source>
        <dbReference type="Proteomes" id="UP001227162"/>
    </source>
</evidence>
<accession>A0AAJ1UAC6</accession>
<feature type="domain" description="Methyltransferase" evidence="3">
    <location>
        <begin position="47"/>
        <end position="137"/>
    </location>
</feature>
<sequence length="215" mass="23600">MNQPISKPDFWNRVAAKYAAAPIRNEAAFEATLTRVRAHLSPGDHLLEFGAGTGTTTLKLAPSVAHITATDYAQAMIEIARTRATEQGAKNVTFTEASLDSAPEGPFDAVLAFNLMHLLPDLDAGLTAAFARVRPGGLFISKTICLRDPAISWKIRLALRTILPVLQFARRVPYFIKLRIADYDAAITRAGFEIVETGLYPERPPSRFIVARRPN</sequence>
<keyword evidence="2" id="KW-0808">Transferase</keyword>
<comment type="caution">
    <text evidence="4">The sequence shown here is derived from an EMBL/GenBank/DDBJ whole genome shotgun (WGS) entry which is preliminary data.</text>
</comment>
<gene>
    <name evidence="4" type="ORF">NOI20_11515</name>
</gene>
<dbReference type="Gene3D" id="3.40.50.150">
    <property type="entry name" value="Vaccinia Virus protein VP39"/>
    <property type="match status" value="1"/>
</dbReference>
<reference evidence="4" key="1">
    <citation type="submission" date="2022-07" db="EMBL/GenBank/DDBJ databases">
        <authorList>
            <person name="Otstavnykh N."/>
            <person name="Isaeva M."/>
            <person name="Bystritskaya E."/>
        </authorList>
    </citation>
    <scope>NUCLEOTIDE SEQUENCE</scope>
    <source>
        <strain evidence="4">10Alg 79</strain>
    </source>
</reference>
<dbReference type="InterPro" id="IPR041698">
    <property type="entry name" value="Methyltransf_25"/>
</dbReference>
<protein>
    <submittedName>
        <fullName evidence="4">Class I SAM-dependent methyltransferase</fullName>
    </submittedName>
</protein>
<dbReference type="RefSeq" id="WP_317626353.1">
    <property type="nucleotide sequence ID" value="NZ_JANFFA010000003.1"/>
</dbReference>
<organism evidence="4 5">
    <name type="scientific">Rhodalgimonas zhirmunskyi</name>
    <dbReference type="NCBI Taxonomy" id="2964767"/>
    <lineage>
        <taxon>Bacteria</taxon>
        <taxon>Pseudomonadati</taxon>
        <taxon>Pseudomonadota</taxon>
        <taxon>Alphaproteobacteria</taxon>
        <taxon>Rhodobacterales</taxon>
        <taxon>Roseobacteraceae</taxon>
        <taxon>Rhodalgimonas</taxon>
    </lineage>
</organism>
<dbReference type="Pfam" id="PF13649">
    <property type="entry name" value="Methyltransf_25"/>
    <property type="match status" value="1"/>
</dbReference>
<keyword evidence="1 4" id="KW-0489">Methyltransferase</keyword>
<dbReference type="InterPro" id="IPR029063">
    <property type="entry name" value="SAM-dependent_MTases_sf"/>
</dbReference>
<dbReference type="CDD" id="cd02440">
    <property type="entry name" value="AdoMet_MTases"/>
    <property type="match status" value="1"/>
</dbReference>
<dbReference type="GO" id="GO:0032259">
    <property type="term" value="P:methylation"/>
    <property type="evidence" value="ECO:0007669"/>
    <property type="project" value="UniProtKB-KW"/>
</dbReference>
<proteinExistence type="predicted"/>
<dbReference type="PANTHER" id="PTHR43861:SF1">
    <property type="entry name" value="TRANS-ACONITATE 2-METHYLTRANSFERASE"/>
    <property type="match status" value="1"/>
</dbReference>